<protein>
    <submittedName>
        <fullName evidence="2">Uncharacterized protein</fullName>
    </submittedName>
</protein>
<dbReference type="Proteomes" id="UP000030744">
    <property type="component" value="Unassembled WGS sequence"/>
</dbReference>
<reference evidence="2" key="1">
    <citation type="submission" date="2013-10" db="EMBL/GenBank/DDBJ databases">
        <title>Genomic analysis of the causative agents of coccidiosis in chickens.</title>
        <authorList>
            <person name="Reid A.J."/>
            <person name="Blake D."/>
            <person name="Billington K."/>
            <person name="Browne H."/>
            <person name="Dunn M."/>
            <person name="Hung S."/>
            <person name="Kawahara F."/>
            <person name="Miranda-Saavedra D."/>
            <person name="Mourier T."/>
            <person name="Nagra H."/>
            <person name="Otto T.D."/>
            <person name="Rawlings N."/>
            <person name="Sanchez A."/>
            <person name="Sanders M."/>
            <person name="Subramaniam C."/>
            <person name="Tay Y."/>
            <person name="Dear P."/>
            <person name="Doerig C."/>
            <person name="Gruber A."/>
            <person name="Parkinson J."/>
            <person name="Shirley M."/>
            <person name="Wan K.L."/>
            <person name="Berriman M."/>
            <person name="Tomley F."/>
            <person name="Pain A."/>
        </authorList>
    </citation>
    <scope>NUCLEOTIDE SEQUENCE [LARGE SCALE GENOMIC DNA]</scope>
    <source>
        <strain evidence="2">Houghton</strain>
    </source>
</reference>
<evidence type="ECO:0000313" key="3">
    <source>
        <dbReference type="Proteomes" id="UP000030744"/>
    </source>
</evidence>
<feature type="region of interest" description="Disordered" evidence="1">
    <location>
        <begin position="62"/>
        <end position="110"/>
    </location>
</feature>
<accession>U6K771</accession>
<evidence type="ECO:0000313" key="2">
    <source>
        <dbReference type="EMBL" id="CDJ33819.1"/>
    </source>
</evidence>
<proteinExistence type="predicted"/>
<organism evidence="2 3">
    <name type="scientific">Eimeria mitis</name>
    <dbReference type="NCBI Taxonomy" id="44415"/>
    <lineage>
        <taxon>Eukaryota</taxon>
        <taxon>Sar</taxon>
        <taxon>Alveolata</taxon>
        <taxon>Apicomplexa</taxon>
        <taxon>Conoidasida</taxon>
        <taxon>Coccidia</taxon>
        <taxon>Eucoccidiorida</taxon>
        <taxon>Eimeriorina</taxon>
        <taxon>Eimeriidae</taxon>
        <taxon>Eimeria</taxon>
    </lineage>
</organism>
<gene>
    <name evidence="2" type="ORF">EMH_0017520</name>
</gene>
<dbReference type="VEuPathDB" id="ToxoDB:EMH_0017520"/>
<sequence>MPSVEDCGAAVVTRFEQDSDWFQAENTSNFFQNRDSEMECSTDNAHEGLLSDCSQLEFHFEERTDSPTHAVSDDVASREGEQQSTEALQNESGPASTNNETNHMCFNSNTSDGEHEIRLSYIDALEGQRHHEAADTGNTNNGESCPVGASNAVTTAYDKNIEKQLQAWIATKGESQSYEEPTNVFARNYPSHEFEYWAVEVS</sequence>
<reference evidence="2" key="2">
    <citation type="submission" date="2013-10" db="EMBL/GenBank/DDBJ databases">
        <authorList>
            <person name="Aslett M."/>
        </authorList>
    </citation>
    <scope>NUCLEOTIDE SEQUENCE [LARGE SCALE GENOMIC DNA]</scope>
    <source>
        <strain evidence="2">Houghton</strain>
    </source>
</reference>
<dbReference type="EMBL" id="HG685709">
    <property type="protein sequence ID" value="CDJ33819.1"/>
    <property type="molecule type" value="Genomic_DNA"/>
</dbReference>
<name>U6K771_9EIME</name>
<dbReference type="RefSeq" id="XP_013356382.1">
    <property type="nucleotide sequence ID" value="XM_013500928.1"/>
</dbReference>
<feature type="compositionally biased region" description="Polar residues" evidence="1">
    <location>
        <begin position="82"/>
        <end position="110"/>
    </location>
</feature>
<evidence type="ECO:0000256" key="1">
    <source>
        <dbReference type="SAM" id="MobiDB-lite"/>
    </source>
</evidence>
<keyword evidence="3" id="KW-1185">Reference proteome</keyword>
<feature type="compositionally biased region" description="Basic and acidic residues" evidence="1">
    <location>
        <begin position="62"/>
        <end position="81"/>
    </location>
</feature>
<dbReference type="OrthoDB" id="347406at2759"/>
<dbReference type="AlphaFoldDB" id="U6K771"/>
<dbReference type="GeneID" id="25376690"/>